<dbReference type="SUPFAM" id="SSF52540">
    <property type="entry name" value="P-loop containing nucleoside triphosphate hydrolases"/>
    <property type="match status" value="1"/>
</dbReference>
<dbReference type="PANTHER" id="PTHR42734">
    <property type="entry name" value="METAL TRANSPORT SYSTEM ATP-BINDING PROTEIN TM_0124-RELATED"/>
    <property type="match status" value="1"/>
</dbReference>
<reference evidence="7" key="2">
    <citation type="journal article" date="2016" name="Int. J. Syst. Evol. Microbiol.">
        <title>Caldimicrobium thiodismutans sp. nov., a sulfur-disproportionating bacterium isolated from a hot spring.</title>
        <authorList>
            <person name="Kojima H."/>
            <person name="Umezawa K."/>
            <person name="Fukui M."/>
        </authorList>
    </citation>
    <scope>NUCLEOTIDE SEQUENCE [LARGE SCALE GENOMIC DNA]</scope>
    <source>
        <strain evidence="7">TF1</strain>
    </source>
</reference>
<dbReference type="RefSeq" id="WP_068513014.1">
    <property type="nucleotide sequence ID" value="NZ_AP014945.1"/>
</dbReference>
<gene>
    <name evidence="6" type="ORF">THC_0561</name>
</gene>
<keyword evidence="3" id="KW-0547">Nucleotide-binding</keyword>
<reference evidence="6 7" key="1">
    <citation type="journal article" date="2016" name="Int. J. Syst. Evol. Microbiol.">
        <title>Caldimicrobium thiodismutans sp. nov., a sulfur-disproportionating bacterium isolated from a hot spring, and emended description of the genus Caldimicrobium.</title>
        <authorList>
            <person name="Kojima H."/>
            <person name="Umezawa K."/>
            <person name="Fukui M."/>
        </authorList>
    </citation>
    <scope>NUCLEOTIDE SEQUENCE [LARGE SCALE GENOMIC DNA]</scope>
    <source>
        <strain evidence="6 7">TF1</strain>
    </source>
</reference>
<proteinExistence type="inferred from homology"/>
<dbReference type="PATRIC" id="fig|1653476.3.peg.580"/>
<evidence type="ECO:0000313" key="7">
    <source>
        <dbReference type="Proteomes" id="UP000068196"/>
    </source>
</evidence>
<organism evidence="6 7">
    <name type="scientific">Caldimicrobium thiodismutans</name>
    <dbReference type="NCBI Taxonomy" id="1653476"/>
    <lineage>
        <taxon>Bacteria</taxon>
        <taxon>Pseudomonadati</taxon>
        <taxon>Thermodesulfobacteriota</taxon>
        <taxon>Thermodesulfobacteria</taxon>
        <taxon>Thermodesulfobacteriales</taxon>
        <taxon>Thermodesulfobacteriaceae</taxon>
        <taxon>Caldimicrobium</taxon>
    </lineage>
</organism>
<dbReference type="InterPro" id="IPR003593">
    <property type="entry name" value="AAA+_ATPase"/>
</dbReference>
<dbReference type="PANTHER" id="PTHR42734:SF17">
    <property type="entry name" value="METAL TRANSPORT SYSTEM ATP-BINDING PROTEIN TM_0124-RELATED"/>
    <property type="match status" value="1"/>
</dbReference>
<dbReference type="InterPro" id="IPR003439">
    <property type="entry name" value="ABC_transporter-like_ATP-bd"/>
</dbReference>
<evidence type="ECO:0000256" key="4">
    <source>
        <dbReference type="ARBA" id="ARBA00022840"/>
    </source>
</evidence>
<sequence length="239" mass="27639">MIQVENLTLSFNEKPILEEINLTINQGDFLAIIGPNGGGKSTLIRCLLGFLQPQRGKITLWGEPISTFKHWYKIGYLPQRAGKELLSLNPITLKEFVLLPSKWYKKPVDTSHLKFLIETFGLEELISKKISHLSFGQLQRAYLVRALLLKPEILILDEPSVGLDFVSQEAFYQILSDFHKRGLTIILITHETWLLTREINKVACLNHRLYYHGEHEEFCVLAEKGITDLPYHRVEHLHW</sequence>
<dbReference type="PROSITE" id="PS50893">
    <property type="entry name" value="ABC_TRANSPORTER_2"/>
    <property type="match status" value="1"/>
</dbReference>
<keyword evidence="2" id="KW-0813">Transport</keyword>
<protein>
    <submittedName>
        <fullName evidence="6">ABC transporter</fullName>
    </submittedName>
</protein>
<dbReference type="AlphaFoldDB" id="A0A0U4W1C6"/>
<dbReference type="GO" id="GO:0005524">
    <property type="term" value="F:ATP binding"/>
    <property type="evidence" value="ECO:0007669"/>
    <property type="project" value="UniProtKB-KW"/>
</dbReference>
<accession>A0A0U4W1C6</accession>
<evidence type="ECO:0000256" key="2">
    <source>
        <dbReference type="ARBA" id="ARBA00022448"/>
    </source>
</evidence>
<dbReference type="OrthoDB" id="9806726at2"/>
<keyword evidence="7" id="KW-1185">Reference proteome</keyword>
<dbReference type="InterPro" id="IPR050153">
    <property type="entry name" value="Metal_Ion_Import_ABC"/>
</dbReference>
<dbReference type="Pfam" id="PF00005">
    <property type="entry name" value="ABC_tran"/>
    <property type="match status" value="1"/>
</dbReference>
<dbReference type="GO" id="GO:0016887">
    <property type="term" value="F:ATP hydrolysis activity"/>
    <property type="evidence" value="ECO:0007669"/>
    <property type="project" value="InterPro"/>
</dbReference>
<evidence type="ECO:0000259" key="5">
    <source>
        <dbReference type="PROSITE" id="PS50893"/>
    </source>
</evidence>
<dbReference type="KEGG" id="cthi:THC_0561"/>
<keyword evidence="4" id="KW-0067">ATP-binding</keyword>
<dbReference type="SMART" id="SM00382">
    <property type="entry name" value="AAA"/>
    <property type="match status" value="1"/>
</dbReference>
<name>A0A0U4W1C6_9BACT</name>
<dbReference type="InterPro" id="IPR027417">
    <property type="entry name" value="P-loop_NTPase"/>
</dbReference>
<dbReference type="Gene3D" id="3.40.50.300">
    <property type="entry name" value="P-loop containing nucleotide triphosphate hydrolases"/>
    <property type="match status" value="1"/>
</dbReference>
<dbReference type="EMBL" id="AP014945">
    <property type="protein sequence ID" value="BAU22955.1"/>
    <property type="molecule type" value="Genomic_DNA"/>
</dbReference>
<comment type="similarity">
    <text evidence="1">Belongs to the ABC transporter superfamily.</text>
</comment>
<evidence type="ECO:0000313" key="6">
    <source>
        <dbReference type="EMBL" id="BAU22955.1"/>
    </source>
</evidence>
<dbReference type="Proteomes" id="UP000068196">
    <property type="component" value="Chromosome"/>
</dbReference>
<evidence type="ECO:0000256" key="1">
    <source>
        <dbReference type="ARBA" id="ARBA00005417"/>
    </source>
</evidence>
<evidence type="ECO:0000256" key="3">
    <source>
        <dbReference type="ARBA" id="ARBA00022741"/>
    </source>
</evidence>
<feature type="domain" description="ABC transporter" evidence="5">
    <location>
        <begin position="2"/>
        <end position="232"/>
    </location>
</feature>
<dbReference type="STRING" id="1653476.THC_0561"/>